<evidence type="ECO:0000313" key="2">
    <source>
        <dbReference type="EMBL" id="KAL1504407.1"/>
    </source>
</evidence>
<organism evidence="2 3">
    <name type="scientific">Prymnesium parvum</name>
    <name type="common">Toxic golden alga</name>
    <dbReference type="NCBI Taxonomy" id="97485"/>
    <lineage>
        <taxon>Eukaryota</taxon>
        <taxon>Haptista</taxon>
        <taxon>Haptophyta</taxon>
        <taxon>Prymnesiophyceae</taxon>
        <taxon>Prymnesiales</taxon>
        <taxon>Prymnesiaceae</taxon>
        <taxon>Prymnesium</taxon>
    </lineage>
</organism>
<sequence length="189" mass="19914">MGQNQSQLQPSGLVTVSTAKSSAPDPDSLALQSLPPCAPLLRPPSTTTLRGMFTSAKPGGGFPRLSSSGATSICKHYSSFVHDAAPPLCEAQLALTKKMDTVQALCTRILYLMSLRSAELTACAAALRELPSIATEVAEARARVMACEAHAKALEEMLSKAAFAQGGTCTEADEVSRVVETEEIDSRYP</sequence>
<proteinExistence type="predicted"/>
<gene>
    <name evidence="2" type="ORF">AB1Y20_010813</name>
</gene>
<name>A0AB34ISD5_PRYPA</name>
<feature type="compositionally biased region" description="Polar residues" evidence="1">
    <location>
        <begin position="1"/>
        <end position="21"/>
    </location>
</feature>
<protein>
    <recommendedName>
        <fullName evidence="4">Mediator of RNA polymerase II transcription subunit 7</fullName>
    </recommendedName>
</protein>
<dbReference type="EMBL" id="JBGBPQ010000020">
    <property type="protein sequence ID" value="KAL1504407.1"/>
    <property type="molecule type" value="Genomic_DNA"/>
</dbReference>
<dbReference type="Proteomes" id="UP001515480">
    <property type="component" value="Unassembled WGS sequence"/>
</dbReference>
<evidence type="ECO:0000313" key="3">
    <source>
        <dbReference type="Proteomes" id="UP001515480"/>
    </source>
</evidence>
<comment type="caution">
    <text evidence="2">The sequence shown here is derived from an EMBL/GenBank/DDBJ whole genome shotgun (WGS) entry which is preliminary data.</text>
</comment>
<evidence type="ECO:0008006" key="4">
    <source>
        <dbReference type="Google" id="ProtNLM"/>
    </source>
</evidence>
<keyword evidence="3" id="KW-1185">Reference proteome</keyword>
<feature type="region of interest" description="Disordered" evidence="1">
    <location>
        <begin position="1"/>
        <end position="42"/>
    </location>
</feature>
<accession>A0AB34ISD5</accession>
<evidence type="ECO:0000256" key="1">
    <source>
        <dbReference type="SAM" id="MobiDB-lite"/>
    </source>
</evidence>
<dbReference type="AlphaFoldDB" id="A0AB34ISD5"/>
<reference evidence="2 3" key="1">
    <citation type="journal article" date="2024" name="Science">
        <title>Giant polyketide synthase enzymes in the biosynthesis of giant marine polyether toxins.</title>
        <authorList>
            <person name="Fallon T.R."/>
            <person name="Shende V.V."/>
            <person name="Wierzbicki I.H."/>
            <person name="Pendleton A.L."/>
            <person name="Watervoot N.F."/>
            <person name="Auber R.P."/>
            <person name="Gonzalez D.J."/>
            <person name="Wisecaver J.H."/>
            <person name="Moore B.S."/>
        </authorList>
    </citation>
    <scope>NUCLEOTIDE SEQUENCE [LARGE SCALE GENOMIC DNA]</scope>
    <source>
        <strain evidence="2 3">12B1</strain>
    </source>
</reference>